<dbReference type="EMBL" id="CP000575">
    <property type="protein sequence ID" value="ABN69853.1"/>
    <property type="molecule type" value="Genomic_DNA"/>
</dbReference>
<reference evidence="1 2" key="2">
    <citation type="journal article" date="2009" name="Stand. Genomic Sci.">
        <title>Complete genome sequence of Staphylothermus marinus Stetter and Fiala 1986 type strain F1.</title>
        <authorList>
            <person name="Anderson I.J."/>
            <person name="Sun H."/>
            <person name="Lapidus A."/>
            <person name="Copeland A."/>
            <person name="Glavina Del Rio T."/>
            <person name="Tice H."/>
            <person name="Dalin E."/>
            <person name="Lucas S."/>
            <person name="Barry K."/>
            <person name="Land M."/>
            <person name="Richardson P."/>
            <person name="Huber H."/>
            <person name="Kyrpides N.C."/>
        </authorList>
    </citation>
    <scope>NUCLEOTIDE SEQUENCE [LARGE SCALE GENOMIC DNA]</scope>
    <source>
        <strain evidence="2">ATCC 43588 / DSM 3639 / JCM 9404 / F1</strain>
    </source>
</reference>
<evidence type="ECO:0000313" key="2">
    <source>
        <dbReference type="Proteomes" id="UP000000254"/>
    </source>
</evidence>
<proteinExistence type="predicted"/>
<accession>A3DMJ3</accession>
<keyword evidence="2" id="KW-1185">Reference proteome</keyword>
<protein>
    <submittedName>
        <fullName evidence="1">Uncharacterized protein</fullName>
    </submittedName>
</protein>
<dbReference type="HOGENOM" id="CLU_3021130_0_0_2"/>
<gene>
    <name evidence="1" type="ordered locus">Smar_0752</name>
</gene>
<dbReference type="KEGG" id="smr:Smar_0752"/>
<sequence length="55" mass="6639">MKSIEKNHEKAEKAIRGETIGILVEGVSWKLDMEDLRQYETPRAIEEFRKKYMRR</sequence>
<reference evidence="2" key="1">
    <citation type="journal article" date="2009" name="BMC Genomics">
        <title>The complete genome sequence of Staphylothermus marinus reveals differences in sulfur metabolism among heterotrophic Crenarchaeota.</title>
        <authorList>
            <person name="Anderson I.J."/>
            <person name="Dharmarajan L."/>
            <person name="Rodriguez J."/>
            <person name="Hooper S."/>
            <person name="Porat I."/>
            <person name="Ulrich L.E."/>
            <person name="Elkins J.G."/>
            <person name="Mavromatis K."/>
            <person name="Sun H."/>
            <person name="Land M."/>
            <person name="Lapidus A."/>
            <person name="Lucas S."/>
            <person name="Barry K."/>
            <person name="Huber H."/>
            <person name="Zhulin I.B."/>
            <person name="Whitman W.B."/>
            <person name="Mukhopadhyay B."/>
            <person name="Woese C."/>
            <person name="Bristow J."/>
            <person name="Kyrpides N."/>
        </authorList>
    </citation>
    <scope>NUCLEOTIDE SEQUENCE [LARGE SCALE GENOMIC DNA]</scope>
    <source>
        <strain evidence="2">ATCC 43588 / DSM 3639 / JCM 9404 / F1</strain>
    </source>
</reference>
<evidence type="ECO:0000313" key="1">
    <source>
        <dbReference type="EMBL" id="ABN69853.1"/>
    </source>
</evidence>
<dbReference type="Proteomes" id="UP000000254">
    <property type="component" value="Chromosome"/>
</dbReference>
<dbReference type="AlphaFoldDB" id="A3DMJ3"/>
<name>A3DMJ3_STAMF</name>
<organism evidence="1 2">
    <name type="scientific">Staphylothermus marinus (strain ATCC 43588 / DSM 3639 / JCM 9404 / F1)</name>
    <dbReference type="NCBI Taxonomy" id="399550"/>
    <lineage>
        <taxon>Archaea</taxon>
        <taxon>Thermoproteota</taxon>
        <taxon>Thermoprotei</taxon>
        <taxon>Desulfurococcales</taxon>
        <taxon>Desulfurococcaceae</taxon>
        <taxon>Staphylothermus</taxon>
    </lineage>
</organism>